<feature type="compositionally biased region" description="Basic residues" evidence="1">
    <location>
        <begin position="1"/>
        <end position="11"/>
    </location>
</feature>
<keyword evidence="2" id="KW-1133">Transmembrane helix</keyword>
<evidence type="ECO:0000313" key="3">
    <source>
        <dbReference type="EMBL" id="SHE44194.1"/>
    </source>
</evidence>
<dbReference type="EMBL" id="FQTU01000002">
    <property type="protein sequence ID" value="SHE44194.1"/>
    <property type="molecule type" value="Genomic_DNA"/>
</dbReference>
<feature type="transmembrane region" description="Helical" evidence="2">
    <location>
        <begin position="87"/>
        <end position="103"/>
    </location>
</feature>
<protein>
    <submittedName>
        <fullName evidence="3">Uncharacterized protein</fullName>
    </submittedName>
</protein>
<reference evidence="3 4" key="1">
    <citation type="submission" date="2016-11" db="EMBL/GenBank/DDBJ databases">
        <authorList>
            <person name="Jaros S."/>
            <person name="Januszkiewicz K."/>
            <person name="Wedrychowicz H."/>
        </authorList>
    </citation>
    <scope>NUCLEOTIDE SEQUENCE [LARGE SCALE GENOMIC DNA]</scope>
    <source>
        <strain evidence="3 4">DSM 14828</strain>
    </source>
</reference>
<evidence type="ECO:0000313" key="4">
    <source>
        <dbReference type="Proteomes" id="UP000184251"/>
    </source>
</evidence>
<evidence type="ECO:0000256" key="2">
    <source>
        <dbReference type="SAM" id="Phobius"/>
    </source>
</evidence>
<proteinExistence type="predicted"/>
<accession>A0A1M4TIN9</accession>
<keyword evidence="2" id="KW-0472">Membrane</keyword>
<organism evidence="3 4">
    <name type="scientific">Alkalibacter saccharofermentans DSM 14828</name>
    <dbReference type="NCBI Taxonomy" id="1120975"/>
    <lineage>
        <taxon>Bacteria</taxon>
        <taxon>Bacillati</taxon>
        <taxon>Bacillota</taxon>
        <taxon>Clostridia</taxon>
        <taxon>Eubacteriales</taxon>
        <taxon>Eubacteriaceae</taxon>
        <taxon>Alkalibacter</taxon>
    </lineage>
</organism>
<feature type="transmembrane region" description="Helical" evidence="2">
    <location>
        <begin position="40"/>
        <end position="58"/>
    </location>
</feature>
<evidence type="ECO:0000256" key="1">
    <source>
        <dbReference type="SAM" id="MobiDB-lite"/>
    </source>
</evidence>
<feature type="compositionally biased region" description="Polar residues" evidence="1">
    <location>
        <begin position="12"/>
        <end position="21"/>
    </location>
</feature>
<gene>
    <name evidence="3" type="ORF">SAMN02746064_00502</name>
</gene>
<sequence length="104" mass="12092">MAKGKKRKSHQRINTNNASTSKNKGQDKYKKEKYKEAKSLMFRNPYLWLTPLCGLYFLKEYNPAFAWFGALGALGFYKNSNPLFRKLFYLSFLSILGIVGLLIR</sequence>
<dbReference type="AlphaFoldDB" id="A0A1M4TIN9"/>
<feature type="region of interest" description="Disordered" evidence="1">
    <location>
        <begin position="1"/>
        <end position="30"/>
    </location>
</feature>
<dbReference type="RefSeq" id="WP_073269498.1">
    <property type="nucleotide sequence ID" value="NZ_FQTU01000002.1"/>
</dbReference>
<name>A0A1M4TIN9_9FIRM</name>
<dbReference type="STRING" id="1120975.SAMN02746064_00502"/>
<keyword evidence="2" id="KW-0812">Transmembrane</keyword>
<dbReference type="Proteomes" id="UP000184251">
    <property type="component" value="Unassembled WGS sequence"/>
</dbReference>
<keyword evidence="4" id="KW-1185">Reference proteome</keyword>